<dbReference type="RefSeq" id="WP_103926143.1">
    <property type="nucleotide sequence ID" value="NZ_FNVR01000028.1"/>
</dbReference>
<proteinExistence type="predicted"/>
<keyword evidence="3" id="KW-0862">Zinc</keyword>
<feature type="binding site" evidence="3">
    <location>
        <position position="272"/>
    </location>
    <ligand>
        <name>a divalent metal cation</name>
        <dbReference type="ChEBI" id="CHEBI:60240"/>
    </ligand>
</feature>
<gene>
    <name evidence="5" type="ORF">SAMN03080598_03550</name>
</gene>
<dbReference type="PROSITE" id="PS51257">
    <property type="entry name" value="PROKAR_LIPOPROTEIN"/>
    <property type="match status" value="1"/>
</dbReference>
<dbReference type="STRING" id="1120964.GCA_001313265_05624"/>
<keyword evidence="6" id="KW-1185">Reference proteome</keyword>
<dbReference type="Gene3D" id="2.120.10.30">
    <property type="entry name" value="TolB, C-terminal domain"/>
    <property type="match status" value="1"/>
</dbReference>
<dbReference type="InterPro" id="IPR013658">
    <property type="entry name" value="SGL"/>
</dbReference>
<dbReference type="InterPro" id="IPR051262">
    <property type="entry name" value="SMP-30/CGR1_Lactonase"/>
</dbReference>
<dbReference type="PANTHER" id="PTHR47572:SF4">
    <property type="entry name" value="LACTONASE DRP35"/>
    <property type="match status" value="1"/>
</dbReference>
<reference evidence="6" key="1">
    <citation type="submission" date="2016-10" db="EMBL/GenBank/DDBJ databases">
        <authorList>
            <person name="Varghese N."/>
            <person name="Submissions S."/>
        </authorList>
    </citation>
    <scope>NUCLEOTIDE SEQUENCE [LARGE SCALE GENOMIC DNA]</scope>
    <source>
        <strain evidence="6">DSM 17298</strain>
    </source>
</reference>
<keyword evidence="1" id="KW-0378">Hydrolase</keyword>
<dbReference type="Pfam" id="PF08450">
    <property type="entry name" value="SGL"/>
    <property type="match status" value="1"/>
</dbReference>
<feature type="binding site" evidence="3">
    <location>
        <position position="216"/>
    </location>
    <ligand>
        <name>a divalent metal cation</name>
        <dbReference type="ChEBI" id="CHEBI:60240"/>
    </ligand>
</feature>
<evidence type="ECO:0000259" key="4">
    <source>
        <dbReference type="Pfam" id="PF08450"/>
    </source>
</evidence>
<dbReference type="GO" id="GO:0016787">
    <property type="term" value="F:hydrolase activity"/>
    <property type="evidence" value="ECO:0007669"/>
    <property type="project" value="UniProtKB-KW"/>
</dbReference>
<evidence type="ECO:0000256" key="1">
    <source>
        <dbReference type="ARBA" id="ARBA00022801"/>
    </source>
</evidence>
<sequence length="335" mass="36835">MKNSIWLFLLALAACSAPKSQESVKQEVMTIGSVERLDSALNALIPVGAKIEVLASGFEWAEGPLWLEEQQALIFTDVPTNKIWKWTEKDSLSLYLSPSGYLGDRTDKREPGANGLALDEEGKLILCQHGERQIGKMLASLDAPKPDFQSLVSEYEGKRFNSPNDLVFHSKGQLFFTDPPYGMDPWDEKELDFQGVFRLDTDGKLNLLIDSLSRPNGIALSPDQSNLYIAQSDPEKARYYAFDLDDIGNVISGKVLFDATSLQSESRKGLPDGLKVHSSGTLFATGPGGVLVISPDGKHLGTILTENGTANCTFDSDEKYLYMTADAFLMRIALK</sequence>
<evidence type="ECO:0000256" key="2">
    <source>
        <dbReference type="PIRSR" id="PIRSR605511-1"/>
    </source>
</evidence>
<dbReference type="Proteomes" id="UP000236736">
    <property type="component" value="Unassembled WGS sequence"/>
</dbReference>
<evidence type="ECO:0000313" key="5">
    <source>
        <dbReference type="EMBL" id="SEG36495.1"/>
    </source>
</evidence>
<dbReference type="PRINTS" id="PR01790">
    <property type="entry name" value="SMP30FAMILY"/>
</dbReference>
<dbReference type="InterPro" id="IPR005511">
    <property type="entry name" value="SMP-30"/>
</dbReference>
<dbReference type="EMBL" id="FNVR01000028">
    <property type="protein sequence ID" value="SEG36495.1"/>
    <property type="molecule type" value="Genomic_DNA"/>
</dbReference>
<feature type="domain" description="SMP-30/Gluconolactonase/LRE-like region" evidence="4">
    <location>
        <begin position="60"/>
        <end position="325"/>
    </location>
</feature>
<feature type="binding site" evidence="3">
    <location>
        <position position="62"/>
    </location>
    <ligand>
        <name>a divalent metal cation</name>
        <dbReference type="ChEBI" id="CHEBI:60240"/>
    </ligand>
</feature>
<feature type="active site" description="Proton donor/acceptor" evidence="2">
    <location>
        <position position="272"/>
    </location>
</feature>
<evidence type="ECO:0000313" key="6">
    <source>
        <dbReference type="Proteomes" id="UP000236736"/>
    </source>
</evidence>
<dbReference type="InterPro" id="IPR011042">
    <property type="entry name" value="6-blade_b-propeller_TolB-like"/>
</dbReference>
<dbReference type="SUPFAM" id="SSF63829">
    <property type="entry name" value="Calcium-dependent phosphotriesterase"/>
    <property type="match status" value="1"/>
</dbReference>
<comment type="cofactor">
    <cofactor evidence="3">
        <name>Zn(2+)</name>
        <dbReference type="ChEBI" id="CHEBI:29105"/>
    </cofactor>
    <text evidence="3">Binds 1 divalent metal cation per subunit.</text>
</comment>
<keyword evidence="3" id="KW-0479">Metal-binding</keyword>
<accession>A0A1H5ZL53</accession>
<protein>
    <submittedName>
        <fullName evidence="5">Gluconolactonase</fullName>
    </submittedName>
</protein>
<dbReference type="GO" id="GO:0046872">
    <property type="term" value="F:metal ion binding"/>
    <property type="evidence" value="ECO:0007669"/>
    <property type="project" value="UniProtKB-KW"/>
</dbReference>
<evidence type="ECO:0000256" key="3">
    <source>
        <dbReference type="PIRSR" id="PIRSR605511-2"/>
    </source>
</evidence>
<feature type="binding site" evidence="3">
    <location>
        <position position="164"/>
    </location>
    <ligand>
        <name>substrate</name>
    </ligand>
</feature>
<dbReference type="OrthoDB" id="241638at2"/>
<dbReference type="PANTHER" id="PTHR47572">
    <property type="entry name" value="LIPOPROTEIN-RELATED"/>
    <property type="match status" value="1"/>
</dbReference>
<organism evidence="5 6">
    <name type="scientific">Algoriphagus boritolerans DSM 17298 = JCM 18970</name>
    <dbReference type="NCBI Taxonomy" id="1120964"/>
    <lineage>
        <taxon>Bacteria</taxon>
        <taxon>Pseudomonadati</taxon>
        <taxon>Bacteroidota</taxon>
        <taxon>Cytophagia</taxon>
        <taxon>Cytophagales</taxon>
        <taxon>Cyclobacteriaceae</taxon>
        <taxon>Algoriphagus</taxon>
    </lineage>
</organism>
<name>A0A1H5ZL53_9BACT</name>
<dbReference type="AlphaFoldDB" id="A0A1H5ZL53"/>